<comment type="caution">
    <text evidence="3">The sequence shown here is derived from an EMBL/GenBank/DDBJ whole genome shotgun (WGS) entry which is preliminary data.</text>
</comment>
<evidence type="ECO:0000256" key="2">
    <source>
        <dbReference type="SAM" id="Phobius"/>
    </source>
</evidence>
<dbReference type="PANTHER" id="PTHR38937">
    <property type="entry name" value="MEMBRANE PROTEIN OF ER BODY-LIKE PROTEIN"/>
    <property type="match status" value="1"/>
</dbReference>
<dbReference type="PANTHER" id="PTHR38937:SF2">
    <property type="entry name" value="MEMBRANE PROTEIN OF ER BODY-LIKE PROTEIN ISOFORM X1"/>
    <property type="match status" value="1"/>
</dbReference>
<evidence type="ECO:0008006" key="4">
    <source>
        <dbReference type="Google" id="ProtNLM"/>
    </source>
</evidence>
<keyword evidence="2" id="KW-1133">Transmembrane helix</keyword>
<accession>A0A8S9JNQ9</accession>
<keyword evidence="2" id="KW-0812">Transmembrane</keyword>
<gene>
    <name evidence="3" type="ORF">F2Q70_00035253</name>
</gene>
<dbReference type="AlphaFoldDB" id="A0A8S9JNQ9"/>
<reference evidence="3" key="1">
    <citation type="submission" date="2019-12" db="EMBL/GenBank/DDBJ databases">
        <title>Genome sequencing and annotation of Brassica cretica.</title>
        <authorList>
            <person name="Studholme D.J."/>
            <person name="Sarris P.F."/>
        </authorList>
    </citation>
    <scope>NUCLEOTIDE SEQUENCE</scope>
    <source>
        <strain evidence="3">PFS-102/07</strain>
        <tissue evidence="3">Leaf</tissue>
    </source>
</reference>
<feature type="transmembrane region" description="Helical" evidence="2">
    <location>
        <begin position="220"/>
        <end position="245"/>
    </location>
</feature>
<sequence>MESTATNQTPSPSSTVDDDNGDGVYTDEFTKLPPDSPHSSEDEDSVDFSHEQDSSLVPIAFELHEAIDTGSASRSVRGKDSQTEHTNPPVTEVIPETKPRINENQKEDPPNKEGDTSRASASSIKLLPIKLDILKSIVYGGLIESITSFGVVSSAAASGTSTLNVLALGLANLFSGLFIIIHSLCGLFKRPRYQSWNNDHMPELVSVDPYEELLGKRNKVILHCFVVFISFIFFGVIPPLFYGFSFKITDKGRYQEAAIFVAASLVCVISLSFAKAYAFGMDKLKTVAAYTGIAIAGSALSSVASQHARDVFAKYDFHKLASDYLKG</sequence>
<organism evidence="3">
    <name type="scientific">Brassica cretica</name>
    <name type="common">Mustard</name>
    <dbReference type="NCBI Taxonomy" id="69181"/>
    <lineage>
        <taxon>Eukaryota</taxon>
        <taxon>Viridiplantae</taxon>
        <taxon>Streptophyta</taxon>
        <taxon>Embryophyta</taxon>
        <taxon>Tracheophyta</taxon>
        <taxon>Spermatophyta</taxon>
        <taxon>Magnoliopsida</taxon>
        <taxon>eudicotyledons</taxon>
        <taxon>Gunneridae</taxon>
        <taxon>Pentapetalae</taxon>
        <taxon>rosids</taxon>
        <taxon>malvids</taxon>
        <taxon>Brassicales</taxon>
        <taxon>Brassicaceae</taxon>
        <taxon>Brassiceae</taxon>
        <taxon>Brassica</taxon>
    </lineage>
</organism>
<evidence type="ECO:0000313" key="3">
    <source>
        <dbReference type="EMBL" id="KAF2584160.1"/>
    </source>
</evidence>
<keyword evidence="2" id="KW-0472">Membrane</keyword>
<dbReference type="EMBL" id="QGKY02000246">
    <property type="protein sequence ID" value="KAF2584160.1"/>
    <property type="molecule type" value="Genomic_DNA"/>
</dbReference>
<protein>
    <recommendedName>
        <fullName evidence="4">Membrane protein of ER body-like protein</fullName>
    </recommendedName>
</protein>
<feature type="transmembrane region" description="Helical" evidence="2">
    <location>
        <begin position="257"/>
        <end position="278"/>
    </location>
</feature>
<evidence type="ECO:0000256" key="1">
    <source>
        <dbReference type="SAM" id="MobiDB-lite"/>
    </source>
</evidence>
<proteinExistence type="predicted"/>
<dbReference type="InterPro" id="IPR052843">
    <property type="entry name" value="ER_body_metal_sequester"/>
</dbReference>
<feature type="region of interest" description="Disordered" evidence="1">
    <location>
        <begin position="1"/>
        <end position="119"/>
    </location>
</feature>
<feature type="compositionally biased region" description="Basic and acidic residues" evidence="1">
    <location>
        <begin position="95"/>
        <end position="116"/>
    </location>
</feature>
<feature type="compositionally biased region" description="Polar residues" evidence="1">
    <location>
        <begin position="1"/>
        <end position="15"/>
    </location>
</feature>
<feature type="transmembrane region" description="Helical" evidence="2">
    <location>
        <begin position="163"/>
        <end position="188"/>
    </location>
</feature>
<name>A0A8S9JNQ9_BRACR</name>
<feature type="transmembrane region" description="Helical" evidence="2">
    <location>
        <begin position="137"/>
        <end position="157"/>
    </location>
</feature>